<name>A0ACC0PF88_RHOML</name>
<protein>
    <submittedName>
        <fullName evidence="1">Uncharacterized protein</fullName>
    </submittedName>
</protein>
<comment type="caution">
    <text evidence="1">The sequence shown here is derived from an EMBL/GenBank/DDBJ whole genome shotgun (WGS) entry which is preliminary data.</text>
</comment>
<proteinExistence type="predicted"/>
<organism evidence="1 2">
    <name type="scientific">Rhododendron molle</name>
    <name type="common">Chinese azalea</name>
    <name type="synonym">Azalea mollis</name>
    <dbReference type="NCBI Taxonomy" id="49168"/>
    <lineage>
        <taxon>Eukaryota</taxon>
        <taxon>Viridiplantae</taxon>
        <taxon>Streptophyta</taxon>
        <taxon>Embryophyta</taxon>
        <taxon>Tracheophyta</taxon>
        <taxon>Spermatophyta</taxon>
        <taxon>Magnoliopsida</taxon>
        <taxon>eudicotyledons</taxon>
        <taxon>Gunneridae</taxon>
        <taxon>Pentapetalae</taxon>
        <taxon>asterids</taxon>
        <taxon>Ericales</taxon>
        <taxon>Ericaceae</taxon>
        <taxon>Ericoideae</taxon>
        <taxon>Rhodoreae</taxon>
        <taxon>Rhododendron</taxon>
    </lineage>
</organism>
<evidence type="ECO:0000313" key="1">
    <source>
        <dbReference type="EMBL" id="KAI8563849.1"/>
    </source>
</evidence>
<keyword evidence="2" id="KW-1185">Reference proteome</keyword>
<accession>A0ACC0PF88</accession>
<reference evidence="1" key="1">
    <citation type="submission" date="2022-02" db="EMBL/GenBank/DDBJ databases">
        <title>Plant Genome Project.</title>
        <authorList>
            <person name="Zhang R.-G."/>
        </authorList>
    </citation>
    <scope>NUCLEOTIDE SEQUENCE</scope>
    <source>
        <strain evidence="1">AT1</strain>
    </source>
</reference>
<dbReference type="Proteomes" id="UP001062846">
    <property type="component" value="Chromosome 3"/>
</dbReference>
<evidence type="ECO:0000313" key="2">
    <source>
        <dbReference type="Proteomes" id="UP001062846"/>
    </source>
</evidence>
<dbReference type="EMBL" id="CM046390">
    <property type="protein sequence ID" value="KAI8563849.1"/>
    <property type="molecule type" value="Genomic_DNA"/>
</dbReference>
<sequence>MVIRLEREVDRVRGKERGKLLLNREGKSKEGGRATGRMEGRNCPQFRTPWNRLSGKAGPVILASTGVSGSRG</sequence>
<gene>
    <name evidence="1" type="ORF">RHMOL_Rhmol03G0141100</name>
</gene>